<dbReference type="OrthoDB" id="278300at2759"/>
<dbReference type="AlphaFoldDB" id="A0A1J1HRI8"/>
<dbReference type="FunFam" id="3.40.1280.30:FF:000001">
    <property type="entry name" value="tRNA methyltransferase 10 homolog A"/>
    <property type="match status" value="1"/>
</dbReference>
<dbReference type="STRING" id="568069.A0A1J1HRI8"/>
<evidence type="ECO:0000259" key="7">
    <source>
        <dbReference type="PROSITE" id="PS51675"/>
    </source>
</evidence>
<evidence type="ECO:0000256" key="1">
    <source>
        <dbReference type="ARBA" id="ARBA00012797"/>
    </source>
</evidence>
<proteinExistence type="predicted"/>
<protein>
    <recommendedName>
        <fullName evidence="1">tRNA (guanine(9)-N(1))-methyltransferase</fullName>
        <ecNumber evidence="1">2.1.1.221</ecNumber>
    </recommendedName>
</protein>
<keyword evidence="4" id="KW-0949">S-adenosyl-L-methionine</keyword>
<dbReference type="EMBL" id="CVRI01000020">
    <property type="protein sequence ID" value="CRK90637.1"/>
    <property type="molecule type" value="Genomic_DNA"/>
</dbReference>
<dbReference type="InterPro" id="IPR007356">
    <property type="entry name" value="tRNA_m1G_MeTrfase_euk"/>
</dbReference>
<evidence type="ECO:0000256" key="2">
    <source>
        <dbReference type="ARBA" id="ARBA00022603"/>
    </source>
</evidence>
<evidence type="ECO:0000256" key="5">
    <source>
        <dbReference type="ARBA" id="ARBA00048434"/>
    </source>
</evidence>
<evidence type="ECO:0000256" key="4">
    <source>
        <dbReference type="ARBA" id="ARBA00022691"/>
    </source>
</evidence>
<organism evidence="8 9">
    <name type="scientific">Clunio marinus</name>
    <dbReference type="NCBI Taxonomy" id="568069"/>
    <lineage>
        <taxon>Eukaryota</taxon>
        <taxon>Metazoa</taxon>
        <taxon>Ecdysozoa</taxon>
        <taxon>Arthropoda</taxon>
        <taxon>Hexapoda</taxon>
        <taxon>Insecta</taxon>
        <taxon>Pterygota</taxon>
        <taxon>Neoptera</taxon>
        <taxon>Endopterygota</taxon>
        <taxon>Diptera</taxon>
        <taxon>Nematocera</taxon>
        <taxon>Chironomoidea</taxon>
        <taxon>Chironomidae</taxon>
        <taxon>Clunio</taxon>
    </lineage>
</organism>
<feature type="region of interest" description="Disordered" evidence="6">
    <location>
        <begin position="1"/>
        <end position="51"/>
    </location>
</feature>
<reference evidence="8 9" key="1">
    <citation type="submission" date="2015-04" db="EMBL/GenBank/DDBJ databases">
        <authorList>
            <person name="Syromyatnikov M.Y."/>
            <person name="Popov V.N."/>
        </authorList>
    </citation>
    <scope>NUCLEOTIDE SEQUENCE [LARGE SCALE GENOMIC DNA]</scope>
</reference>
<name>A0A1J1HRI8_9DIPT</name>
<sequence length="323" mass="37330">METDINNEIHQECTTKEIFQKETKQSSDDSTKDVATPSKPLSKKQMKRMEKAKKLGVNKLIRRKREKLQKKVKRKLAEEEGIVTERTGISRKELKRMKDNQIPSDVSVAIDLSFDGFMSGKDLNSCVSQLLRVYSSNRRAIRPFPLHFTSLRKGSEMYKAMDHHEGWQNWNIIWHEESYLDFFDKSKLIYLTSESDNVLDSLEPGAVYVIGGLVDHNHHKNLCNEIALKHNIRTARLPLSEHLVIKSRTVLTINQCFDIILGISEGKTWQQVLMEALPARKKIQLKDDVKTQTNKEKSSVENLEKVENILDKNEKLNESIKNT</sequence>
<dbReference type="GO" id="GO:0005654">
    <property type="term" value="C:nucleoplasm"/>
    <property type="evidence" value="ECO:0007669"/>
    <property type="project" value="TreeGrafter"/>
</dbReference>
<evidence type="ECO:0000313" key="9">
    <source>
        <dbReference type="Proteomes" id="UP000183832"/>
    </source>
</evidence>
<dbReference type="PANTHER" id="PTHR13563">
    <property type="entry name" value="TRNA (GUANINE-9-) METHYLTRANSFERASE"/>
    <property type="match status" value="1"/>
</dbReference>
<keyword evidence="9" id="KW-1185">Reference proteome</keyword>
<dbReference type="Proteomes" id="UP000183832">
    <property type="component" value="Unassembled WGS sequence"/>
</dbReference>
<evidence type="ECO:0000256" key="6">
    <source>
        <dbReference type="SAM" id="MobiDB-lite"/>
    </source>
</evidence>
<dbReference type="GO" id="GO:0000049">
    <property type="term" value="F:tRNA binding"/>
    <property type="evidence" value="ECO:0007669"/>
    <property type="project" value="TreeGrafter"/>
</dbReference>
<dbReference type="InterPro" id="IPR038459">
    <property type="entry name" value="MT_TRM10-typ_sf"/>
</dbReference>
<keyword evidence="3" id="KW-0808">Transferase</keyword>
<feature type="domain" description="SAM-dependent MTase TRM10-type" evidence="7">
    <location>
        <begin position="93"/>
        <end position="284"/>
    </location>
</feature>
<accession>A0A1J1HRI8</accession>
<keyword evidence="2" id="KW-0489">Methyltransferase</keyword>
<dbReference type="Gene3D" id="3.40.1280.30">
    <property type="match status" value="1"/>
</dbReference>
<gene>
    <name evidence="8" type="ORF">CLUMA_CG004339</name>
</gene>
<dbReference type="EC" id="2.1.1.221" evidence="1"/>
<dbReference type="GO" id="GO:0002939">
    <property type="term" value="P:tRNA N1-guanine methylation"/>
    <property type="evidence" value="ECO:0007669"/>
    <property type="project" value="TreeGrafter"/>
</dbReference>
<dbReference type="PANTHER" id="PTHR13563:SF13">
    <property type="entry name" value="TRNA METHYLTRANSFERASE 10 HOMOLOG A"/>
    <property type="match status" value="1"/>
</dbReference>
<dbReference type="PROSITE" id="PS51675">
    <property type="entry name" value="SAM_MT_TRM10"/>
    <property type="match status" value="1"/>
</dbReference>
<dbReference type="InterPro" id="IPR028564">
    <property type="entry name" value="MT_TRM10-typ"/>
</dbReference>
<comment type="catalytic activity">
    <reaction evidence="5">
        <text>guanosine(9) in tRNA + S-adenosyl-L-methionine = N(1)-methylguanosine(9) in tRNA + S-adenosyl-L-homocysteine + H(+)</text>
        <dbReference type="Rhea" id="RHEA:43156"/>
        <dbReference type="Rhea" id="RHEA-COMP:10367"/>
        <dbReference type="Rhea" id="RHEA-COMP:10368"/>
        <dbReference type="ChEBI" id="CHEBI:15378"/>
        <dbReference type="ChEBI" id="CHEBI:57856"/>
        <dbReference type="ChEBI" id="CHEBI:59789"/>
        <dbReference type="ChEBI" id="CHEBI:73542"/>
        <dbReference type="ChEBI" id="CHEBI:74269"/>
        <dbReference type="EC" id="2.1.1.221"/>
    </reaction>
</comment>
<evidence type="ECO:0000256" key="3">
    <source>
        <dbReference type="ARBA" id="ARBA00022679"/>
    </source>
</evidence>
<feature type="compositionally biased region" description="Basic and acidic residues" evidence="6">
    <location>
        <begin position="7"/>
        <end position="32"/>
    </location>
</feature>
<dbReference type="GO" id="GO:0052905">
    <property type="term" value="F:tRNA (guanosine(9)-N1)-methyltransferase activity"/>
    <property type="evidence" value="ECO:0007669"/>
    <property type="project" value="UniProtKB-EC"/>
</dbReference>
<evidence type="ECO:0000313" key="8">
    <source>
        <dbReference type="EMBL" id="CRK90637.1"/>
    </source>
</evidence>